<dbReference type="AlphaFoldDB" id="A0A066XAV5"/>
<comment type="caution">
    <text evidence="1">The sequence shown here is derived from an EMBL/GenBank/DDBJ whole genome shotgun (WGS) entry which is preliminary data.</text>
</comment>
<proteinExistence type="predicted"/>
<dbReference type="eggNOG" id="ENOG502R962">
    <property type="taxonomic scope" value="Eukaryota"/>
</dbReference>
<gene>
    <name evidence="1" type="ORF">CSUB01_09735</name>
</gene>
<accession>A0A066XAV5</accession>
<dbReference type="Proteomes" id="UP000027238">
    <property type="component" value="Unassembled WGS sequence"/>
</dbReference>
<dbReference type="EMBL" id="JMSE01001289">
    <property type="protein sequence ID" value="KDN62891.1"/>
    <property type="molecule type" value="Genomic_DNA"/>
</dbReference>
<reference evidence="2" key="1">
    <citation type="journal article" date="2014" name="Genome Announc.">
        <title>Draft genome sequence of Colletotrichum sublineola, a destructive pathogen of cultivated sorghum.</title>
        <authorList>
            <person name="Baroncelli R."/>
            <person name="Sanz-Martin J.M."/>
            <person name="Rech G.E."/>
            <person name="Sukno S.A."/>
            <person name="Thon M.R."/>
        </authorList>
    </citation>
    <scope>NUCLEOTIDE SEQUENCE [LARGE SCALE GENOMIC DNA]</scope>
    <source>
        <strain evidence="2">TX430BB</strain>
    </source>
</reference>
<keyword evidence="2" id="KW-1185">Reference proteome</keyword>
<dbReference type="OrthoDB" id="4831063at2759"/>
<sequence length="128" mass="14502">MVTSAPSAISNVIDDGVKSEHQMWPEQQRLSERGEPPVDAFARPTSFVQVPSIHAPQKRDERDCLGIYLCTKEDWKGDCYWACFRKGLEVALQLDWAREIKSARPDHGTKCKFFLYVSEPVASGQAIF</sequence>
<organism evidence="1 2">
    <name type="scientific">Colletotrichum sublineola</name>
    <name type="common">Sorghum anthracnose fungus</name>
    <dbReference type="NCBI Taxonomy" id="1173701"/>
    <lineage>
        <taxon>Eukaryota</taxon>
        <taxon>Fungi</taxon>
        <taxon>Dikarya</taxon>
        <taxon>Ascomycota</taxon>
        <taxon>Pezizomycotina</taxon>
        <taxon>Sordariomycetes</taxon>
        <taxon>Hypocreomycetidae</taxon>
        <taxon>Glomerellales</taxon>
        <taxon>Glomerellaceae</taxon>
        <taxon>Colletotrichum</taxon>
        <taxon>Colletotrichum graminicola species complex</taxon>
    </lineage>
</organism>
<name>A0A066XAV5_COLSU</name>
<evidence type="ECO:0000313" key="2">
    <source>
        <dbReference type="Proteomes" id="UP000027238"/>
    </source>
</evidence>
<evidence type="ECO:0000313" key="1">
    <source>
        <dbReference type="EMBL" id="KDN62891.1"/>
    </source>
</evidence>
<protein>
    <submittedName>
        <fullName evidence="1">Uncharacterized protein</fullName>
    </submittedName>
</protein>
<dbReference type="HOGENOM" id="CLU_1825153_0_0_1"/>